<evidence type="ECO:0000313" key="2">
    <source>
        <dbReference type="EMBL" id="RAM00929.1"/>
    </source>
</evidence>
<proteinExistence type="predicted"/>
<evidence type="ECO:0000313" key="3">
    <source>
        <dbReference type="Proteomes" id="UP000248798"/>
    </source>
</evidence>
<name>A0A328F979_9BACT</name>
<sequence>MRFLWISDFYLKLFMERVLKRFLLVFRALVLIGCIGVFFSGCSMIPVCTVVCRNTMAIQGQEAYLNEDYTLSRQIFSQLALNERDAQCQAVGHYGNVCLDMVLAENAPAFRVAVEQLLLLPSQLPCRISTSGGQYPSGRETVCNPRSKMHPGMLEKALAHGMVLLESERSGILKKLNALYTREEIYKKERLNMQKKIDSLGQKTTALEEQNMEQELRITDLLHQITVLEKIDKERQEQRENQ</sequence>
<evidence type="ECO:0000313" key="4">
    <source>
        <dbReference type="Proteomes" id="UP000293902"/>
    </source>
</evidence>
<keyword evidence="4" id="KW-1185">Reference proteome</keyword>
<dbReference type="RefSeq" id="WP_111958601.1">
    <property type="nucleotide sequence ID" value="NZ_CP036313.1"/>
</dbReference>
<dbReference type="EMBL" id="QLNI01000035">
    <property type="protein sequence ID" value="RAM00929.1"/>
    <property type="molecule type" value="Genomic_DNA"/>
</dbReference>
<protein>
    <submittedName>
        <fullName evidence="2">Uncharacterized protein</fullName>
    </submittedName>
</protein>
<reference evidence="1 4" key="2">
    <citation type="submission" date="2019-02" db="EMBL/GenBank/DDBJ databases">
        <title>Complete genome sequence of Desulfobacter hydrogenophilus AcRS1.</title>
        <authorList>
            <person name="Marietou A."/>
            <person name="Lund M.B."/>
            <person name="Marshall I.P.G."/>
            <person name="Schreiber L."/>
            <person name="Jorgensen B."/>
        </authorList>
    </citation>
    <scope>NUCLEOTIDE SEQUENCE [LARGE SCALE GENOMIC DNA]</scope>
    <source>
        <strain evidence="1 4">AcRS1</strain>
    </source>
</reference>
<dbReference type="AlphaFoldDB" id="A0A328F979"/>
<reference evidence="2 3" key="1">
    <citation type="submission" date="2018-06" db="EMBL/GenBank/DDBJ databases">
        <title>Complete Genome Sequence of Desulfobacter hydrogenophilus (DSM3380).</title>
        <authorList>
            <person name="Marietou A."/>
            <person name="Schreiber L."/>
            <person name="Marshall I."/>
            <person name="Jorgensen B."/>
        </authorList>
    </citation>
    <scope>NUCLEOTIDE SEQUENCE [LARGE SCALE GENOMIC DNA]</scope>
    <source>
        <strain evidence="2 3">DSM 3380</strain>
    </source>
</reference>
<gene>
    <name evidence="2" type="ORF">DO021_16310</name>
    <name evidence="1" type="ORF">EYB58_21370</name>
</gene>
<organism evidence="2 3">
    <name type="scientific">Desulfobacter hydrogenophilus</name>
    <dbReference type="NCBI Taxonomy" id="2291"/>
    <lineage>
        <taxon>Bacteria</taxon>
        <taxon>Pseudomonadati</taxon>
        <taxon>Thermodesulfobacteriota</taxon>
        <taxon>Desulfobacteria</taxon>
        <taxon>Desulfobacterales</taxon>
        <taxon>Desulfobacteraceae</taxon>
        <taxon>Desulfobacter</taxon>
    </lineage>
</organism>
<evidence type="ECO:0000313" key="1">
    <source>
        <dbReference type="EMBL" id="QBH15241.1"/>
    </source>
</evidence>
<accession>A0A328F979</accession>
<dbReference type="Proteomes" id="UP000248798">
    <property type="component" value="Unassembled WGS sequence"/>
</dbReference>
<dbReference type="Proteomes" id="UP000293902">
    <property type="component" value="Chromosome"/>
</dbReference>
<dbReference type="OrthoDB" id="5417288at2"/>
<dbReference type="EMBL" id="CP036313">
    <property type="protein sequence ID" value="QBH15241.1"/>
    <property type="molecule type" value="Genomic_DNA"/>
</dbReference>